<evidence type="ECO:0000313" key="2">
    <source>
        <dbReference type="Proteomes" id="UP001147747"/>
    </source>
</evidence>
<dbReference type="OrthoDB" id="2727348at2759"/>
<keyword evidence="2" id="KW-1185">Reference proteome</keyword>
<dbReference type="EMBL" id="JAPZBU010000003">
    <property type="protein sequence ID" value="KAJ5413610.1"/>
    <property type="molecule type" value="Genomic_DNA"/>
</dbReference>
<dbReference type="GeneID" id="81363864"/>
<dbReference type="Proteomes" id="UP001147747">
    <property type="component" value="Unassembled WGS sequence"/>
</dbReference>
<evidence type="ECO:0000313" key="1">
    <source>
        <dbReference type="EMBL" id="KAJ5413610.1"/>
    </source>
</evidence>
<protein>
    <submittedName>
        <fullName evidence="1">Uncharacterized protein</fullName>
    </submittedName>
</protein>
<dbReference type="RefSeq" id="XP_056493466.1">
    <property type="nucleotide sequence ID" value="XM_056624884.1"/>
</dbReference>
<proteinExistence type="predicted"/>
<sequence length="99" mass="11413">MSPLLSIVNATFVTCSGKQFLRFRTRTYRVDHGLFLLFQQHLHIQIQDDVGNGQFYNEQRIQMSDNLTSDDVDDMIIRHNGGIRMVCSMYGSQGRIDPC</sequence>
<gene>
    <name evidence="1" type="ORF">N7509_000237</name>
</gene>
<reference evidence="1" key="2">
    <citation type="journal article" date="2023" name="IMA Fungus">
        <title>Comparative genomic study of the Penicillium genus elucidates a diverse pangenome and 15 lateral gene transfer events.</title>
        <authorList>
            <person name="Petersen C."/>
            <person name="Sorensen T."/>
            <person name="Nielsen M.R."/>
            <person name="Sondergaard T.E."/>
            <person name="Sorensen J.L."/>
            <person name="Fitzpatrick D.A."/>
            <person name="Frisvad J.C."/>
            <person name="Nielsen K.L."/>
        </authorList>
    </citation>
    <scope>NUCLEOTIDE SEQUENCE</scope>
    <source>
        <strain evidence="1">IBT 29677</strain>
    </source>
</reference>
<reference evidence="1" key="1">
    <citation type="submission" date="2022-12" db="EMBL/GenBank/DDBJ databases">
        <authorList>
            <person name="Petersen C."/>
        </authorList>
    </citation>
    <scope>NUCLEOTIDE SEQUENCE</scope>
    <source>
        <strain evidence="1">IBT 29677</strain>
    </source>
</reference>
<organism evidence="1 2">
    <name type="scientific">Penicillium cosmopolitanum</name>
    <dbReference type="NCBI Taxonomy" id="1131564"/>
    <lineage>
        <taxon>Eukaryota</taxon>
        <taxon>Fungi</taxon>
        <taxon>Dikarya</taxon>
        <taxon>Ascomycota</taxon>
        <taxon>Pezizomycotina</taxon>
        <taxon>Eurotiomycetes</taxon>
        <taxon>Eurotiomycetidae</taxon>
        <taxon>Eurotiales</taxon>
        <taxon>Aspergillaceae</taxon>
        <taxon>Penicillium</taxon>
    </lineage>
</organism>
<comment type="caution">
    <text evidence="1">The sequence shown here is derived from an EMBL/GenBank/DDBJ whole genome shotgun (WGS) entry which is preliminary data.</text>
</comment>
<accession>A0A9W9WA14</accession>
<dbReference type="AlphaFoldDB" id="A0A9W9WA14"/>
<name>A0A9W9WA14_9EURO</name>